<keyword evidence="8" id="KW-1185">Reference proteome</keyword>
<evidence type="ECO:0000256" key="4">
    <source>
        <dbReference type="ARBA" id="ARBA00023163"/>
    </source>
</evidence>
<evidence type="ECO:0000313" key="8">
    <source>
        <dbReference type="Proteomes" id="UP000252415"/>
    </source>
</evidence>
<dbReference type="GO" id="GO:0016987">
    <property type="term" value="F:sigma factor activity"/>
    <property type="evidence" value="ECO:0007669"/>
    <property type="project" value="UniProtKB-KW"/>
</dbReference>
<gene>
    <name evidence="7" type="ORF">DFP97_106137</name>
</gene>
<keyword evidence="2" id="KW-0805">Transcription regulation</keyword>
<dbReference type="InterPro" id="IPR014284">
    <property type="entry name" value="RNA_pol_sigma-70_dom"/>
</dbReference>
<dbReference type="OrthoDB" id="9784984at2"/>
<name>A0A368W618_9BACL</name>
<dbReference type="Pfam" id="PF04542">
    <property type="entry name" value="Sigma70_r2"/>
    <property type="match status" value="1"/>
</dbReference>
<dbReference type="RefSeq" id="WP_114380045.1">
    <property type="nucleotide sequence ID" value="NZ_QPJD01000006.1"/>
</dbReference>
<dbReference type="InterPro" id="IPR007627">
    <property type="entry name" value="RNA_pol_sigma70_r2"/>
</dbReference>
<feature type="domain" description="RNA polymerase sigma-70 region 2" evidence="5">
    <location>
        <begin position="15"/>
        <end position="80"/>
    </location>
</feature>
<dbReference type="InterPro" id="IPR013324">
    <property type="entry name" value="RNA_pol_sigma_r3/r4-like"/>
</dbReference>
<dbReference type="GO" id="GO:0006352">
    <property type="term" value="P:DNA-templated transcription initiation"/>
    <property type="evidence" value="ECO:0007669"/>
    <property type="project" value="InterPro"/>
</dbReference>
<evidence type="ECO:0000313" key="7">
    <source>
        <dbReference type="EMBL" id="RCW48437.1"/>
    </source>
</evidence>
<dbReference type="AlphaFoldDB" id="A0A368W618"/>
<dbReference type="PANTHER" id="PTHR43133:SF51">
    <property type="entry name" value="RNA POLYMERASE SIGMA FACTOR"/>
    <property type="match status" value="1"/>
</dbReference>
<feature type="domain" description="RNA polymerase sigma factor 70 region 4 type 2" evidence="6">
    <location>
        <begin position="114"/>
        <end position="165"/>
    </location>
</feature>
<dbReference type="NCBIfam" id="TIGR02937">
    <property type="entry name" value="sigma70-ECF"/>
    <property type="match status" value="1"/>
</dbReference>
<organism evidence="7 8">
    <name type="scientific">Paenibacillus prosopidis</name>
    <dbReference type="NCBI Taxonomy" id="630520"/>
    <lineage>
        <taxon>Bacteria</taxon>
        <taxon>Bacillati</taxon>
        <taxon>Bacillota</taxon>
        <taxon>Bacilli</taxon>
        <taxon>Bacillales</taxon>
        <taxon>Paenibacillaceae</taxon>
        <taxon>Paenibacillus</taxon>
    </lineage>
</organism>
<dbReference type="SUPFAM" id="SSF88946">
    <property type="entry name" value="Sigma2 domain of RNA polymerase sigma factors"/>
    <property type="match status" value="1"/>
</dbReference>
<dbReference type="Gene3D" id="1.10.10.10">
    <property type="entry name" value="Winged helix-like DNA-binding domain superfamily/Winged helix DNA-binding domain"/>
    <property type="match status" value="1"/>
</dbReference>
<comment type="similarity">
    <text evidence="1">Belongs to the sigma-70 factor family. ECF subfamily.</text>
</comment>
<dbReference type="SUPFAM" id="SSF88659">
    <property type="entry name" value="Sigma3 and sigma4 domains of RNA polymerase sigma factors"/>
    <property type="match status" value="1"/>
</dbReference>
<evidence type="ECO:0000256" key="1">
    <source>
        <dbReference type="ARBA" id="ARBA00010641"/>
    </source>
</evidence>
<protein>
    <submittedName>
        <fullName evidence="7">RNA polymerase sigma factor (Sigma-70 family)</fullName>
    </submittedName>
</protein>
<dbReference type="GO" id="GO:0003677">
    <property type="term" value="F:DNA binding"/>
    <property type="evidence" value="ECO:0007669"/>
    <property type="project" value="InterPro"/>
</dbReference>
<proteinExistence type="inferred from homology"/>
<keyword evidence="4" id="KW-0804">Transcription</keyword>
<evidence type="ECO:0000256" key="2">
    <source>
        <dbReference type="ARBA" id="ARBA00023015"/>
    </source>
</evidence>
<evidence type="ECO:0000256" key="3">
    <source>
        <dbReference type="ARBA" id="ARBA00023082"/>
    </source>
</evidence>
<dbReference type="CDD" id="cd06171">
    <property type="entry name" value="Sigma70_r4"/>
    <property type="match status" value="1"/>
</dbReference>
<reference evidence="7 8" key="1">
    <citation type="submission" date="2018-07" db="EMBL/GenBank/DDBJ databases">
        <title>Genomic Encyclopedia of Type Strains, Phase III (KMG-III): the genomes of soil and plant-associated and newly described type strains.</title>
        <authorList>
            <person name="Whitman W."/>
        </authorList>
    </citation>
    <scope>NUCLEOTIDE SEQUENCE [LARGE SCALE GENOMIC DNA]</scope>
    <source>
        <strain evidence="7 8">CECT 7506</strain>
    </source>
</reference>
<dbReference type="Pfam" id="PF08281">
    <property type="entry name" value="Sigma70_r4_2"/>
    <property type="match status" value="1"/>
</dbReference>
<evidence type="ECO:0000259" key="6">
    <source>
        <dbReference type="Pfam" id="PF08281"/>
    </source>
</evidence>
<dbReference type="InterPro" id="IPR039425">
    <property type="entry name" value="RNA_pol_sigma-70-like"/>
</dbReference>
<accession>A0A368W618</accession>
<dbReference type="InterPro" id="IPR013249">
    <property type="entry name" value="RNA_pol_sigma70_r4_t2"/>
</dbReference>
<evidence type="ECO:0000259" key="5">
    <source>
        <dbReference type="Pfam" id="PF04542"/>
    </source>
</evidence>
<dbReference type="PANTHER" id="PTHR43133">
    <property type="entry name" value="RNA POLYMERASE ECF-TYPE SIGMA FACTO"/>
    <property type="match status" value="1"/>
</dbReference>
<dbReference type="Gene3D" id="1.10.1740.10">
    <property type="match status" value="1"/>
</dbReference>
<comment type="caution">
    <text evidence="7">The sequence shown here is derived from an EMBL/GenBank/DDBJ whole genome shotgun (WGS) entry which is preliminary data.</text>
</comment>
<keyword evidence="3" id="KW-0731">Sigma factor</keyword>
<dbReference type="InterPro" id="IPR036388">
    <property type="entry name" value="WH-like_DNA-bd_sf"/>
</dbReference>
<dbReference type="Proteomes" id="UP000252415">
    <property type="component" value="Unassembled WGS sequence"/>
</dbReference>
<sequence>MNSTWQNENETAEVIRTYIKPIFGFALNRVKQRMEAEDLAQEILLQLLKSISSGANIQNLDAYVWTIARYTWVNWVKKRAHAPKSIEINGMSELLADHQQEPLEQLLETEAYRMLRREIAFLSDIHRRIVVLHYYDGLKQSEIANVLSIPVNTVKWHLHDVKKELKKGLNRMRKTGVLSVNPIRLCNTGHSGTPGKLGETNDFLGRTLAQNIVFAAYHKALTIHEIAQELGMPPSLLEGEVRYLAEYDFLSEISPGKYQSNTIIWDKTVEQFEAGHQLYKDCAAEIADTHFEALMDIRKQVVESGVYFPDQDYNFLLWTLLPKSIGEQSWRSRPTGVSFNTVAPMRKDGGQYIAYASLEKCIQPELSFDSSYYYICGTMTRYQEGSALYLWQLNTYWSERKDWRYLDFKDVEVCNEFWKDGLPDDETHREEYAFLLEKGYIRELDGKYRFNAVWIDSPVTLNRLNRVMPDLASLYAPAITNLYEKMLDLTILNQPKHLEPQIAHMVRGNTCGGILNAYVLKYLVDNGKLRKPLPHQKKTITTWMGPVKQ</sequence>
<dbReference type="InterPro" id="IPR013325">
    <property type="entry name" value="RNA_pol_sigma_r2"/>
</dbReference>
<dbReference type="EMBL" id="QPJD01000006">
    <property type="protein sequence ID" value="RCW48437.1"/>
    <property type="molecule type" value="Genomic_DNA"/>
</dbReference>